<accession>A0ABU1JYV7</accession>
<dbReference type="RefSeq" id="WP_309801066.1">
    <property type="nucleotide sequence ID" value="NZ_JAVDPW010000014.1"/>
</dbReference>
<evidence type="ECO:0000256" key="1">
    <source>
        <dbReference type="SAM" id="Phobius"/>
    </source>
</evidence>
<sequence>MEMTSTMTGRSLLPRLGGYIGRLVAGTTTAAAAALYTTSAVAQKQVNIGTVAAGNQGTTLLTSLFQKWVTFATGPWAVAVIAVSIAIGIAVWVFVPREGFMGWVVRGLIGGLIMLNLATYMGDLGFSGAGVGG</sequence>
<protein>
    <submittedName>
        <fullName evidence="2">Na+/melibiose symporter-like transporter</fullName>
    </submittedName>
</protein>
<gene>
    <name evidence="2" type="ORF">E9232_006356</name>
</gene>
<evidence type="ECO:0000313" key="2">
    <source>
        <dbReference type="EMBL" id="MDR6293803.1"/>
    </source>
</evidence>
<reference evidence="2 3" key="1">
    <citation type="submission" date="2023-07" db="EMBL/GenBank/DDBJ databases">
        <title>Sorghum-associated microbial communities from plants grown in Nebraska, USA.</title>
        <authorList>
            <person name="Schachtman D."/>
        </authorList>
    </citation>
    <scope>NUCLEOTIDE SEQUENCE [LARGE SCALE GENOMIC DNA]</scope>
    <source>
        <strain evidence="2 3">584</strain>
    </source>
</reference>
<keyword evidence="3" id="KW-1185">Reference proteome</keyword>
<keyword evidence="1" id="KW-0812">Transmembrane</keyword>
<comment type="caution">
    <text evidence="2">The sequence shown here is derived from an EMBL/GenBank/DDBJ whole genome shotgun (WGS) entry which is preliminary data.</text>
</comment>
<evidence type="ECO:0000313" key="3">
    <source>
        <dbReference type="Proteomes" id="UP001262410"/>
    </source>
</evidence>
<dbReference type="EMBL" id="JAVDPW010000014">
    <property type="protein sequence ID" value="MDR6293803.1"/>
    <property type="molecule type" value="Genomic_DNA"/>
</dbReference>
<dbReference type="Proteomes" id="UP001262410">
    <property type="component" value="Unassembled WGS sequence"/>
</dbReference>
<organism evidence="2 3">
    <name type="scientific">Inquilinus ginsengisoli</name>
    <dbReference type="NCBI Taxonomy" id="363840"/>
    <lineage>
        <taxon>Bacteria</taxon>
        <taxon>Pseudomonadati</taxon>
        <taxon>Pseudomonadota</taxon>
        <taxon>Alphaproteobacteria</taxon>
        <taxon>Rhodospirillales</taxon>
        <taxon>Rhodospirillaceae</taxon>
        <taxon>Inquilinus</taxon>
    </lineage>
</organism>
<keyword evidence="1" id="KW-1133">Transmembrane helix</keyword>
<keyword evidence="1" id="KW-0472">Membrane</keyword>
<feature type="transmembrane region" description="Helical" evidence="1">
    <location>
        <begin position="68"/>
        <end position="94"/>
    </location>
</feature>
<name>A0ABU1JYV7_9PROT</name>
<feature type="transmembrane region" description="Helical" evidence="1">
    <location>
        <begin position="100"/>
        <end position="118"/>
    </location>
</feature>
<proteinExistence type="predicted"/>